<dbReference type="GO" id="GO:0005829">
    <property type="term" value="C:cytosol"/>
    <property type="evidence" value="ECO:0007669"/>
    <property type="project" value="TreeGrafter"/>
</dbReference>
<sequence>MKIGNKAKVIIGASLLSCFVGASVYAATYKPVHKVTYFGTETSSISSAVAIPKDVASFWTSGTVPPVLNRDGKTIYEKYGNTQTQGEGILKGIEAQLKEQGLSLKDVTYLRVYVAPDAALGGKPDYQGWFGAYAKYFNTKDNPTKPARSTVGVSSLVNSDWLIEIEAFAAYPKSK</sequence>
<gene>
    <name evidence="3" type="ORF">E2980_19985</name>
</gene>
<accession>A0A4Y8LPW9</accession>
<dbReference type="EMBL" id="SOMN01000037">
    <property type="protein sequence ID" value="TFE23217.1"/>
    <property type="molecule type" value="Genomic_DNA"/>
</dbReference>
<dbReference type="CDD" id="cd06151">
    <property type="entry name" value="YjgF_YER057c_UK114_like_3"/>
    <property type="match status" value="1"/>
</dbReference>
<evidence type="ECO:0000256" key="2">
    <source>
        <dbReference type="SAM" id="SignalP"/>
    </source>
</evidence>
<dbReference type="SUPFAM" id="SSF55298">
    <property type="entry name" value="YjgF-like"/>
    <property type="match status" value="1"/>
</dbReference>
<dbReference type="PROSITE" id="PS01094">
    <property type="entry name" value="UPF0076"/>
    <property type="match status" value="1"/>
</dbReference>
<dbReference type="Gene3D" id="3.30.1330.40">
    <property type="entry name" value="RutC-like"/>
    <property type="match status" value="1"/>
</dbReference>
<keyword evidence="4" id="KW-1185">Reference proteome</keyword>
<dbReference type="GO" id="GO:0019239">
    <property type="term" value="F:deaminase activity"/>
    <property type="evidence" value="ECO:0007669"/>
    <property type="project" value="TreeGrafter"/>
</dbReference>
<dbReference type="InterPro" id="IPR035959">
    <property type="entry name" value="RutC-like_sf"/>
</dbReference>
<dbReference type="AlphaFoldDB" id="A0A4Y8LPW9"/>
<dbReference type="InterPro" id="IPR019897">
    <property type="entry name" value="RidA_CS"/>
</dbReference>
<protein>
    <recommendedName>
        <fullName evidence="5">RidA family protein</fullName>
    </recommendedName>
</protein>
<organism evidence="3 4">
    <name type="scientific">Cohnella luojiensis</name>
    <dbReference type="NCBI Taxonomy" id="652876"/>
    <lineage>
        <taxon>Bacteria</taxon>
        <taxon>Bacillati</taxon>
        <taxon>Bacillota</taxon>
        <taxon>Bacilli</taxon>
        <taxon>Bacillales</taxon>
        <taxon>Paenibacillaceae</taxon>
        <taxon>Cohnella</taxon>
    </lineage>
</organism>
<dbReference type="PANTHER" id="PTHR11803:SF59">
    <property type="entry name" value="ENDORIBONUCLEASE"/>
    <property type="match status" value="1"/>
</dbReference>
<evidence type="ECO:0000256" key="1">
    <source>
        <dbReference type="ARBA" id="ARBA00010552"/>
    </source>
</evidence>
<dbReference type="InterPro" id="IPR006175">
    <property type="entry name" value="YjgF/YER057c/UK114"/>
</dbReference>
<dbReference type="Pfam" id="PF01042">
    <property type="entry name" value="Ribonuc_L-PSP"/>
    <property type="match status" value="1"/>
</dbReference>
<dbReference type="RefSeq" id="WP_135154014.1">
    <property type="nucleotide sequence ID" value="NZ_SOMN01000037.1"/>
</dbReference>
<evidence type="ECO:0000313" key="3">
    <source>
        <dbReference type="EMBL" id="TFE23217.1"/>
    </source>
</evidence>
<proteinExistence type="inferred from homology"/>
<dbReference type="OrthoDB" id="9803101at2"/>
<evidence type="ECO:0000313" key="4">
    <source>
        <dbReference type="Proteomes" id="UP000297900"/>
    </source>
</evidence>
<reference evidence="3 4" key="1">
    <citation type="submission" date="2019-03" db="EMBL/GenBank/DDBJ databases">
        <title>Cohnella endophytica sp. nov., a novel endophytic bacterium isolated from bark of Sonneratia apetala.</title>
        <authorList>
            <person name="Tuo L."/>
        </authorList>
    </citation>
    <scope>NUCLEOTIDE SEQUENCE [LARGE SCALE GENOMIC DNA]</scope>
    <source>
        <strain evidence="3 4">CCTCC AB 208254</strain>
    </source>
</reference>
<comment type="caution">
    <text evidence="3">The sequence shown here is derived from an EMBL/GenBank/DDBJ whole genome shotgun (WGS) entry which is preliminary data.</text>
</comment>
<evidence type="ECO:0008006" key="5">
    <source>
        <dbReference type="Google" id="ProtNLM"/>
    </source>
</evidence>
<name>A0A4Y8LPW9_9BACL</name>
<feature type="signal peptide" evidence="2">
    <location>
        <begin position="1"/>
        <end position="26"/>
    </location>
</feature>
<keyword evidence="2" id="KW-0732">Signal</keyword>
<dbReference type="Proteomes" id="UP000297900">
    <property type="component" value="Unassembled WGS sequence"/>
</dbReference>
<dbReference type="PANTHER" id="PTHR11803">
    <property type="entry name" value="2-IMINOBUTANOATE/2-IMINOPROPANOATE DEAMINASE RIDA"/>
    <property type="match status" value="1"/>
</dbReference>
<comment type="similarity">
    <text evidence="1">Belongs to the RutC family.</text>
</comment>
<feature type="chain" id="PRO_5021455802" description="RidA family protein" evidence="2">
    <location>
        <begin position="27"/>
        <end position="175"/>
    </location>
</feature>